<evidence type="ECO:0000256" key="3">
    <source>
        <dbReference type="ARBA" id="ARBA00006702"/>
    </source>
</evidence>
<evidence type="ECO:0000256" key="7">
    <source>
        <dbReference type="ARBA" id="ARBA00022842"/>
    </source>
</evidence>
<comment type="catalytic activity">
    <reaction evidence="11">
        <text>O-phospho-L-threonyl-[protein] + H2O = L-threonyl-[protein] + phosphate</text>
        <dbReference type="Rhea" id="RHEA:47004"/>
        <dbReference type="Rhea" id="RHEA-COMP:11060"/>
        <dbReference type="Rhea" id="RHEA-COMP:11605"/>
        <dbReference type="ChEBI" id="CHEBI:15377"/>
        <dbReference type="ChEBI" id="CHEBI:30013"/>
        <dbReference type="ChEBI" id="CHEBI:43474"/>
        <dbReference type="ChEBI" id="CHEBI:61977"/>
        <dbReference type="EC" id="3.1.3.16"/>
    </reaction>
</comment>
<reference evidence="15" key="1">
    <citation type="submission" date="2022-04" db="EMBL/GenBank/DDBJ databases">
        <title>Carnegiea gigantea Genome sequencing and assembly v2.</title>
        <authorList>
            <person name="Copetti D."/>
            <person name="Sanderson M.J."/>
            <person name="Burquez A."/>
            <person name="Wojciechowski M.F."/>
        </authorList>
    </citation>
    <scope>NUCLEOTIDE SEQUENCE</scope>
    <source>
        <strain evidence="15">SGP5-SGP5p</strain>
        <tissue evidence="15">Aerial part</tissue>
    </source>
</reference>
<evidence type="ECO:0000256" key="2">
    <source>
        <dbReference type="ARBA" id="ARBA00001946"/>
    </source>
</evidence>
<evidence type="ECO:0000256" key="5">
    <source>
        <dbReference type="ARBA" id="ARBA00022723"/>
    </source>
</evidence>
<evidence type="ECO:0000313" key="15">
    <source>
        <dbReference type="EMBL" id="KAJ8452862.1"/>
    </source>
</evidence>
<comment type="caution">
    <text evidence="15">The sequence shown here is derived from an EMBL/GenBank/DDBJ whole genome shotgun (WGS) entry which is preliminary data.</text>
</comment>
<sequence length="310" mass="34766">MQVQKRRPTSKDEGDSLKAKIVEPEEDNSFPEEEGKEEEEEEGDGQEPSESNEDNEKNWHVSHGCHMVRGKMEHGMEDYVVAKKRTMDGKELGLYAIFDGHAGRNVAEYLQHHLFDNMLNQPDFWSDPETAVKRAYQATDEKILNKVTGSRGGSTAVTAVLINREKLIVANVGDSRGILCKRRELEQITVDHEPEKEKELVESRGGVVFQRPGSVPRVDGQLAMTRAFGDGKLKEHITSEPDVRVEKVDTDAKFVILASDGVWKVMSNDEASECMRDMDNAQDAAEEVVKEALQRGSADDISCVVVMFHH</sequence>
<dbReference type="Pfam" id="PF00481">
    <property type="entry name" value="PP2C"/>
    <property type="match status" value="1"/>
</dbReference>
<evidence type="ECO:0000256" key="13">
    <source>
        <dbReference type="SAM" id="MobiDB-lite"/>
    </source>
</evidence>
<name>A0A9Q1QSG9_9CARY</name>
<evidence type="ECO:0000256" key="9">
    <source>
        <dbReference type="ARBA" id="ARBA00023211"/>
    </source>
</evidence>
<dbReference type="EMBL" id="JAKOGI010000002">
    <property type="protein sequence ID" value="KAJ8452862.1"/>
    <property type="molecule type" value="Genomic_DNA"/>
</dbReference>
<evidence type="ECO:0000256" key="4">
    <source>
        <dbReference type="ARBA" id="ARBA00013081"/>
    </source>
</evidence>
<keyword evidence="8 12" id="KW-0904">Protein phosphatase</keyword>
<evidence type="ECO:0000259" key="14">
    <source>
        <dbReference type="PROSITE" id="PS51746"/>
    </source>
</evidence>
<evidence type="ECO:0000256" key="8">
    <source>
        <dbReference type="ARBA" id="ARBA00022912"/>
    </source>
</evidence>
<dbReference type="FunFam" id="3.60.40.10:FF:000010">
    <property type="entry name" value="Probable protein phosphatase 2C 39"/>
    <property type="match status" value="1"/>
</dbReference>
<keyword evidence="5" id="KW-0479">Metal-binding</keyword>
<feature type="compositionally biased region" description="Acidic residues" evidence="13">
    <location>
        <begin position="24"/>
        <end position="53"/>
    </location>
</feature>
<evidence type="ECO:0000256" key="6">
    <source>
        <dbReference type="ARBA" id="ARBA00022801"/>
    </source>
</evidence>
<proteinExistence type="inferred from homology"/>
<feature type="domain" description="PPM-type phosphatase" evidence="14">
    <location>
        <begin position="62"/>
        <end position="308"/>
    </location>
</feature>
<dbReference type="InterPro" id="IPR015655">
    <property type="entry name" value="PP2C"/>
</dbReference>
<dbReference type="Proteomes" id="UP001153076">
    <property type="component" value="Unassembled WGS sequence"/>
</dbReference>
<dbReference type="InterPro" id="IPR036457">
    <property type="entry name" value="PPM-type-like_dom_sf"/>
</dbReference>
<feature type="region of interest" description="Disordered" evidence="13">
    <location>
        <begin position="1"/>
        <end position="58"/>
    </location>
</feature>
<accession>A0A9Q1QSG9</accession>
<dbReference type="SUPFAM" id="SSF81606">
    <property type="entry name" value="PP2C-like"/>
    <property type="match status" value="1"/>
</dbReference>
<dbReference type="SMART" id="SM00332">
    <property type="entry name" value="PP2Cc"/>
    <property type="match status" value="1"/>
</dbReference>
<keyword evidence="7" id="KW-0460">Magnesium</keyword>
<dbReference type="PROSITE" id="PS01032">
    <property type="entry name" value="PPM_1"/>
    <property type="match status" value="1"/>
</dbReference>
<comment type="cofactor">
    <cofactor evidence="2">
        <name>Mg(2+)</name>
        <dbReference type="ChEBI" id="CHEBI:18420"/>
    </cofactor>
</comment>
<comment type="cofactor">
    <cofactor evidence="1">
        <name>Mn(2+)</name>
        <dbReference type="ChEBI" id="CHEBI:29035"/>
    </cofactor>
</comment>
<dbReference type="GO" id="GO:0004722">
    <property type="term" value="F:protein serine/threonine phosphatase activity"/>
    <property type="evidence" value="ECO:0007669"/>
    <property type="project" value="UniProtKB-EC"/>
</dbReference>
<comment type="similarity">
    <text evidence="3 12">Belongs to the PP2C family.</text>
</comment>
<dbReference type="GO" id="GO:0046872">
    <property type="term" value="F:metal ion binding"/>
    <property type="evidence" value="ECO:0007669"/>
    <property type="project" value="UniProtKB-KW"/>
</dbReference>
<evidence type="ECO:0000256" key="10">
    <source>
        <dbReference type="ARBA" id="ARBA00047761"/>
    </source>
</evidence>
<dbReference type="EC" id="3.1.3.16" evidence="4"/>
<dbReference type="Gene3D" id="3.60.40.10">
    <property type="entry name" value="PPM-type phosphatase domain"/>
    <property type="match status" value="1"/>
</dbReference>
<dbReference type="PANTHER" id="PTHR47992">
    <property type="entry name" value="PROTEIN PHOSPHATASE"/>
    <property type="match status" value="1"/>
</dbReference>
<organism evidence="15 16">
    <name type="scientific">Carnegiea gigantea</name>
    <dbReference type="NCBI Taxonomy" id="171969"/>
    <lineage>
        <taxon>Eukaryota</taxon>
        <taxon>Viridiplantae</taxon>
        <taxon>Streptophyta</taxon>
        <taxon>Embryophyta</taxon>
        <taxon>Tracheophyta</taxon>
        <taxon>Spermatophyta</taxon>
        <taxon>Magnoliopsida</taxon>
        <taxon>eudicotyledons</taxon>
        <taxon>Gunneridae</taxon>
        <taxon>Pentapetalae</taxon>
        <taxon>Caryophyllales</taxon>
        <taxon>Cactineae</taxon>
        <taxon>Cactaceae</taxon>
        <taxon>Cactoideae</taxon>
        <taxon>Echinocereeae</taxon>
        <taxon>Carnegiea</taxon>
    </lineage>
</organism>
<keyword evidence="6 12" id="KW-0378">Hydrolase</keyword>
<keyword evidence="9" id="KW-0464">Manganese</keyword>
<evidence type="ECO:0000256" key="12">
    <source>
        <dbReference type="RuleBase" id="RU003465"/>
    </source>
</evidence>
<comment type="catalytic activity">
    <reaction evidence="10">
        <text>O-phospho-L-seryl-[protein] + H2O = L-seryl-[protein] + phosphate</text>
        <dbReference type="Rhea" id="RHEA:20629"/>
        <dbReference type="Rhea" id="RHEA-COMP:9863"/>
        <dbReference type="Rhea" id="RHEA-COMP:11604"/>
        <dbReference type="ChEBI" id="CHEBI:15377"/>
        <dbReference type="ChEBI" id="CHEBI:29999"/>
        <dbReference type="ChEBI" id="CHEBI:43474"/>
        <dbReference type="ChEBI" id="CHEBI:83421"/>
        <dbReference type="EC" id="3.1.3.16"/>
    </reaction>
</comment>
<protein>
    <recommendedName>
        <fullName evidence="4">protein-serine/threonine phosphatase</fullName>
        <ecNumber evidence="4">3.1.3.16</ecNumber>
    </recommendedName>
</protein>
<evidence type="ECO:0000313" key="16">
    <source>
        <dbReference type="Proteomes" id="UP001153076"/>
    </source>
</evidence>
<evidence type="ECO:0000256" key="1">
    <source>
        <dbReference type="ARBA" id="ARBA00001936"/>
    </source>
</evidence>
<dbReference type="OrthoDB" id="10264738at2759"/>
<feature type="compositionally biased region" description="Basic and acidic residues" evidence="13">
    <location>
        <begin position="9"/>
        <end position="23"/>
    </location>
</feature>
<keyword evidence="16" id="KW-1185">Reference proteome</keyword>
<evidence type="ECO:0000256" key="11">
    <source>
        <dbReference type="ARBA" id="ARBA00048336"/>
    </source>
</evidence>
<dbReference type="InterPro" id="IPR000222">
    <property type="entry name" value="PP2C_BS"/>
</dbReference>
<dbReference type="PROSITE" id="PS51746">
    <property type="entry name" value="PPM_2"/>
    <property type="match status" value="1"/>
</dbReference>
<dbReference type="InterPro" id="IPR001932">
    <property type="entry name" value="PPM-type_phosphatase-like_dom"/>
</dbReference>
<dbReference type="SMART" id="SM00331">
    <property type="entry name" value="PP2C_SIG"/>
    <property type="match status" value="1"/>
</dbReference>
<gene>
    <name evidence="15" type="ORF">Cgig2_014625</name>
</gene>
<dbReference type="AlphaFoldDB" id="A0A9Q1QSG9"/>
<dbReference type="CDD" id="cd00143">
    <property type="entry name" value="PP2Cc"/>
    <property type="match status" value="1"/>
</dbReference>